<dbReference type="SUPFAM" id="SSF54523">
    <property type="entry name" value="Pili subunits"/>
    <property type="match status" value="1"/>
</dbReference>
<dbReference type="Gene3D" id="3.30.700.10">
    <property type="entry name" value="Glycoprotein, Type 4 Pilin"/>
    <property type="match status" value="1"/>
</dbReference>
<dbReference type="NCBIfam" id="TIGR02532">
    <property type="entry name" value="IV_pilin_GFxxxE"/>
    <property type="match status" value="1"/>
</dbReference>
<dbReference type="Pfam" id="PF07963">
    <property type="entry name" value="N_methyl"/>
    <property type="match status" value="1"/>
</dbReference>
<dbReference type="InterPro" id="IPR027558">
    <property type="entry name" value="Pre_pil_HX9DG_C"/>
</dbReference>
<evidence type="ECO:0000256" key="1">
    <source>
        <dbReference type="SAM" id="Phobius"/>
    </source>
</evidence>
<dbReference type="InterPro" id="IPR013424">
    <property type="entry name" value="Ice-binding_C"/>
</dbReference>
<dbReference type="PANTHER" id="PTHR30093">
    <property type="entry name" value="GENERAL SECRETION PATHWAY PROTEIN G"/>
    <property type="match status" value="1"/>
</dbReference>
<dbReference type="OrthoDB" id="259414at2"/>
<dbReference type="InterPro" id="IPR012902">
    <property type="entry name" value="N_methyl_site"/>
</dbReference>
<reference evidence="3 4" key="1">
    <citation type="submission" date="2019-02" db="EMBL/GenBank/DDBJ databases">
        <title>Deep-cultivation of Planctomycetes and their phenomic and genomic characterization uncovers novel biology.</title>
        <authorList>
            <person name="Wiegand S."/>
            <person name="Jogler M."/>
            <person name="Boedeker C."/>
            <person name="Pinto D."/>
            <person name="Vollmers J."/>
            <person name="Rivas-Marin E."/>
            <person name="Kohn T."/>
            <person name="Peeters S.H."/>
            <person name="Heuer A."/>
            <person name="Rast P."/>
            <person name="Oberbeckmann S."/>
            <person name="Bunk B."/>
            <person name="Jeske O."/>
            <person name="Meyerdierks A."/>
            <person name="Storesund J.E."/>
            <person name="Kallscheuer N."/>
            <person name="Luecker S."/>
            <person name="Lage O.M."/>
            <person name="Pohl T."/>
            <person name="Merkel B.J."/>
            <person name="Hornburger P."/>
            <person name="Mueller R.-W."/>
            <person name="Bruemmer F."/>
            <person name="Labrenz M."/>
            <person name="Spormann A.M."/>
            <person name="Op Den Camp H."/>
            <person name="Overmann J."/>
            <person name="Amann R."/>
            <person name="Jetten M.S.M."/>
            <person name="Mascher T."/>
            <person name="Medema M.H."/>
            <person name="Devos D.P."/>
            <person name="Kaster A.-K."/>
            <person name="Ovreas L."/>
            <person name="Rohde M."/>
            <person name="Galperin M.Y."/>
            <person name="Jogler C."/>
        </authorList>
    </citation>
    <scope>NUCLEOTIDE SEQUENCE [LARGE SCALE GENOMIC DNA]</scope>
    <source>
        <strain evidence="3 4">Mal64</strain>
    </source>
</reference>
<dbReference type="InterPro" id="IPR018247">
    <property type="entry name" value="EF_Hand_1_Ca_BS"/>
</dbReference>
<protein>
    <recommendedName>
        <fullName evidence="2">DUF1559 domain-containing protein</fullName>
    </recommendedName>
</protein>
<keyword evidence="1" id="KW-1133">Transmembrane helix</keyword>
<dbReference type="EMBL" id="SJPQ01000001">
    <property type="protein sequence ID" value="TWT89855.1"/>
    <property type="molecule type" value="Genomic_DNA"/>
</dbReference>
<organism evidence="3 4">
    <name type="scientific">Pseudobythopirellula maris</name>
    <dbReference type="NCBI Taxonomy" id="2527991"/>
    <lineage>
        <taxon>Bacteria</taxon>
        <taxon>Pseudomonadati</taxon>
        <taxon>Planctomycetota</taxon>
        <taxon>Planctomycetia</taxon>
        <taxon>Pirellulales</taxon>
        <taxon>Lacipirellulaceae</taxon>
        <taxon>Pseudobythopirellula</taxon>
    </lineage>
</organism>
<dbReference type="PROSITE" id="PS00018">
    <property type="entry name" value="EF_HAND_1"/>
    <property type="match status" value="1"/>
</dbReference>
<dbReference type="PROSITE" id="PS00409">
    <property type="entry name" value="PROKAR_NTER_METHYL"/>
    <property type="match status" value="1"/>
</dbReference>
<dbReference type="AlphaFoldDB" id="A0A5C5ZRZ8"/>
<keyword evidence="1" id="KW-0812">Transmembrane</keyword>
<dbReference type="NCBIfam" id="TIGR04294">
    <property type="entry name" value="pre_pil_HX9DG"/>
    <property type="match status" value="1"/>
</dbReference>
<evidence type="ECO:0000313" key="3">
    <source>
        <dbReference type="EMBL" id="TWT89855.1"/>
    </source>
</evidence>
<proteinExistence type="predicted"/>
<keyword evidence="4" id="KW-1185">Reference proteome</keyword>
<feature type="transmembrane region" description="Helical" evidence="1">
    <location>
        <begin position="417"/>
        <end position="438"/>
    </location>
</feature>
<keyword evidence="1" id="KW-0472">Membrane</keyword>
<gene>
    <name evidence="3" type="ORF">Mal64_02370</name>
</gene>
<comment type="caution">
    <text evidence="3">The sequence shown here is derived from an EMBL/GenBank/DDBJ whole genome shotgun (WGS) entry which is preliminary data.</text>
</comment>
<evidence type="ECO:0000313" key="4">
    <source>
        <dbReference type="Proteomes" id="UP000315440"/>
    </source>
</evidence>
<dbReference type="InterPro" id="IPR011453">
    <property type="entry name" value="DUF1559"/>
</dbReference>
<feature type="transmembrane region" description="Helical" evidence="1">
    <location>
        <begin position="378"/>
        <end position="396"/>
    </location>
</feature>
<feature type="domain" description="DUF1559" evidence="2">
    <location>
        <begin position="439"/>
        <end position="705"/>
    </location>
</feature>
<sequence length="723" mass="77206">MASIRHIAALFVLSLAVEPGVLWGDTASWSQPALDTAIYGPLGSPGSRPLGSSFANQFMVSEGAFVEGDQINSARLGQIMAAFDTSEEIPTGLPANQYQIESLTFTARLFPAGDDPMLYEPNHVSIDDYLSDFINGGVDGRQPIELFGAGLREYDALALGENNSGALFSEATAPFSAEDGGYAIYPVVGDPTTGELVDVSNSPSGGFSATEPDNHTEAFDAVPWAVGQTSLSPGAVVPSNTTFSFEIDLGQPGVVDYLQSGLAQGALGFFVSSLHQTTQSQDGVFARWFMKEGSQFPGFEAASLSIAYDIVESFPPGDYDRNGFVDMNDYDAWVEAFGDLVATAGDGADGNADGVVDAADFTLWRDNLPPAVAPAMSVPEPASLGLLAGALVLMGASRSRSRVRAARPAGRPTGFTLVELLVVIAIIGILVSLLLPAVQSAREAARRCSCRNNIRQIGLASLNYHDVNRHLPPPKVSDQGHYRERLGGALVLLLPYLEEGNLFAGYDLTKTISDPSNTPVTTSTISAYLCPSMRLPTKTPDSGERPLGPGSYLISVQTDIYNFFEYSVGETVNDGAFDHLPKSGRYDLDLAKITDGTSKTLLAGEINYAYEPYESAPGLTPAKAGTLYTFAWAEGYPNLAWGQMATLAPQYSDVDLFNNSQLSEEEYKSVSSQATRTYRSDHPGGVNFVFLDGSVRFLRDGIDLETRKALVTRNGGEVVADSY</sequence>
<accession>A0A5C5ZRZ8</accession>
<dbReference type="Pfam" id="PF07596">
    <property type="entry name" value="SBP_bac_10"/>
    <property type="match status" value="1"/>
</dbReference>
<evidence type="ECO:0000259" key="2">
    <source>
        <dbReference type="Pfam" id="PF07596"/>
    </source>
</evidence>
<dbReference type="InterPro" id="IPR045584">
    <property type="entry name" value="Pilin-like"/>
</dbReference>
<dbReference type="NCBIfam" id="TIGR02595">
    <property type="entry name" value="PEP_CTERM"/>
    <property type="match status" value="1"/>
</dbReference>
<dbReference type="Proteomes" id="UP000315440">
    <property type="component" value="Unassembled WGS sequence"/>
</dbReference>
<name>A0A5C5ZRZ8_9BACT</name>
<dbReference type="PANTHER" id="PTHR30093:SF2">
    <property type="entry name" value="TYPE II SECRETION SYSTEM PROTEIN H"/>
    <property type="match status" value="1"/>
</dbReference>